<dbReference type="Proteomes" id="UP000255050">
    <property type="component" value="Unassembled WGS sequence"/>
</dbReference>
<evidence type="ECO:0000259" key="1">
    <source>
        <dbReference type="Pfam" id="PF04865"/>
    </source>
</evidence>
<protein>
    <submittedName>
        <fullName evidence="2">Uncharacterized homolog of phage Mu protein gp47</fullName>
    </submittedName>
</protein>
<dbReference type="InterPro" id="IPR052399">
    <property type="entry name" value="Phage_Baseplate_Assmbl_Protein"/>
</dbReference>
<accession>A0A7H4LS38</accession>
<organism evidence="2 3">
    <name type="scientific">Klebsiella michiganensis</name>
    <dbReference type="NCBI Taxonomy" id="1134687"/>
    <lineage>
        <taxon>Bacteria</taxon>
        <taxon>Pseudomonadati</taxon>
        <taxon>Pseudomonadota</taxon>
        <taxon>Gammaproteobacteria</taxon>
        <taxon>Enterobacterales</taxon>
        <taxon>Enterobacteriaceae</taxon>
        <taxon>Klebsiella/Raoultella group</taxon>
        <taxon>Klebsiella</taxon>
    </lineage>
</organism>
<reference evidence="2 3" key="1">
    <citation type="submission" date="2018-06" db="EMBL/GenBank/DDBJ databases">
        <authorList>
            <consortium name="Pathogen Informatics"/>
            <person name="Doyle S."/>
        </authorList>
    </citation>
    <scope>NUCLEOTIDE SEQUENCE [LARGE SCALE GENOMIC DNA]</scope>
    <source>
        <strain evidence="2 3">NCTC11694</strain>
    </source>
</reference>
<evidence type="ECO:0000313" key="2">
    <source>
        <dbReference type="EMBL" id="STR38964.1"/>
    </source>
</evidence>
<proteinExistence type="predicted"/>
<feature type="domain" description="Baseplate protein J-like barrel" evidence="1">
    <location>
        <begin position="107"/>
        <end position="192"/>
    </location>
</feature>
<gene>
    <name evidence="2" type="ORF">NCTC11694_00101</name>
</gene>
<dbReference type="PANTHER" id="PTHR37829">
    <property type="entry name" value="PHAGE-LIKE ELEMENT PBSX PROTEIN XKDT"/>
    <property type="match status" value="1"/>
</dbReference>
<name>A0A7H4LS38_9ENTR</name>
<evidence type="ECO:0000313" key="3">
    <source>
        <dbReference type="Proteomes" id="UP000255050"/>
    </source>
</evidence>
<sequence length="388" mass="42826">MSTKPDPDYEKILASKGLPVTEEQIKAEFTQIVKDEGLITNTSKMSPFWRLILAIVTAPVLWLKDALVNVVMRNGFLATAEGVFLDLFAWAVNLERKGSTALAGEIRFFKSDPSREVTVAQGVIIQTERIDGVIYQVQVSVDTVIEGGRESQLIPVVALGDGSAYNLAPGYFRILPVAIDGIASAQSEEDWITSPGADVERDDDLRDRIKNQYNLVTQYHIDAVYRGLISSIAGLTTDRIYFEHDAPRGPGTANVYLLLDAGVSSAPFIDLVNNTVMGQGNHGHGDDVLCIAMPETQYDLNVVLYLYSSAVLTDEERELLKASASNLIRCAFRQNSGYDVEKTWPYARFSMSRLGEELHNTFPEIESVVFSRGDILSDLDVPRLRALG</sequence>
<dbReference type="Pfam" id="PF04865">
    <property type="entry name" value="Baseplate_J"/>
    <property type="match status" value="1"/>
</dbReference>
<dbReference type="InterPro" id="IPR006949">
    <property type="entry name" value="Barrel_Baseplate_J-like"/>
</dbReference>
<dbReference type="PANTHER" id="PTHR37829:SF3">
    <property type="entry name" value="PROTEIN JAYE-RELATED"/>
    <property type="match status" value="1"/>
</dbReference>
<dbReference type="EMBL" id="UGJR01000002">
    <property type="protein sequence ID" value="STR38964.1"/>
    <property type="molecule type" value="Genomic_DNA"/>
</dbReference>
<comment type="caution">
    <text evidence="2">The sequence shown here is derived from an EMBL/GenBank/DDBJ whole genome shotgun (WGS) entry which is preliminary data.</text>
</comment>
<dbReference type="AlphaFoldDB" id="A0A7H4LS38"/>